<comment type="catalytic activity">
    <reaction evidence="1">
        <text>a 1,2-diacyl-sn-glycero-3-phosphocholine + H2O = a 1,2-diacyl-sn-glycero-3-phosphate + choline + H(+)</text>
        <dbReference type="Rhea" id="RHEA:14445"/>
        <dbReference type="ChEBI" id="CHEBI:15354"/>
        <dbReference type="ChEBI" id="CHEBI:15377"/>
        <dbReference type="ChEBI" id="CHEBI:15378"/>
        <dbReference type="ChEBI" id="CHEBI:57643"/>
        <dbReference type="ChEBI" id="CHEBI:58608"/>
        <dbReference type="EC" id="3.1.4.4"/>
    </reaction>
</comment>
<evidence type="ECO:0000313" key="11">
    <source>
        <dbReference type="Proteomes" id="UP001160483"/>
    </source>
</evidence>
<evidence type="ECO:0000313" key="8">
    <source>
        <dbReference type="EMBL" id="CAH0482388.1"/>
    </source>
</evidence>
<evidence type="ECO:0000313" key="10">
    <source>
        <dbReference type="Proteomes" id="UP001158986"/>
    </source>
</evidence>
<dbReference type="Proteomes" id="UP001160483">
    <property type="component" value="Unassembled WGS sequence"/>
</dbReference>
<organism evidence="8 11">
    <name type="scientific">Peronospora belbahrii</name>
    <dbReference type="NCBI Taxonomy" id="622444"/>
    <lineage>
        <taxon>Eukaryota</taxon>
        <taxon>Sar</taxon>
        <taxon>Stramenopiles</taxon>
        <taxon>Oomycota</taxon>
        <taxon>Peronosporomycetes</taxon>
        <taxon>Peronosporales</taxon>
        <taxon>Peronosporaceae</taxon>
        <taxon>Peronospora</taxon>
    </lineage>
</organism>
<dbReference type="InterPro" id="IPR015679">
    <property type="entry name" value="PLipase_D_fam"/>
</dbReference>
<evidence type="ECO:0000256" key="2">
    <source>
        <dbReference type="ARBA" id="ARBA00012027"/>
    </source>
</evidence>
<evidence type="ECO:0000256" key="1">
    <source>
        <dbReference type="ARBA" id="ARBA00000798"/>
    </source>
</evidence>
<keyword evidence="4" id="KW-0378">Hydrolase</keyword>
<dbReference type="GO" id="GO:0009395">
    <property type="term" value="P:phospholipid catabolic process"/>
    <property type="evidence" value="ECO:0007669"/>
    <property type="project" value="TreeGrafter"/>
</dbReference>
<comment type="caution">
    <text evidence="8">The sequence shown here is derived from an EMBL/GenBank/DDBJ whole genome shotgun (WGS) entry which is preliminary data.</text>
</comment>
<feature type="domain" description="PLD phosphodiesterase" evidence="7">
    <location>
        <begin position="194"/>
        <end position="230"/>
    </location>
</feature>
<name>A0AAU9LB81_9STRA</name>
<dbReference type="InterPro" id="IPR025202">
    <property type="entry name" value="PLD-like_dom"/>
</dbReference>
<keyword evidence="6" id="KW-0443">Lipid metabolism</keyword>
<dbReference type="PANTHER" id="PTHR18896">
    <property type="entry name" value="PHOSPHOLIPASE D"/>
    <property type="match status" value="1"/>
</dbReference>
<evidence type="ECO:0000313" key="9">
    <source>
        <dbReference type="EMBL" id="CAH0522482.1"/>
    </source>
</evidence>
<dbReference type="CDD" id="cd09105">
    <property type="entry name" value="PLDc_vPLD1_2_like_2"/>
    <property type="match status" value="1"/>
</dbReference>
<evidence type="ECO:0000256" key="5">
    <source>
        <dbReference type="ARBA" id="ARBA00022963"/>
    </source>
</evidence>
<accession>A0AAU9LB81</accession>
<dbReference type="EMBL" id="CAKLCB010000390">
    <property type="protein sequence ID" value="CAH0522482.1"/>
    <property type="molecule type" value="Genomic_DNA"/>
</dbReference>
<dbReference type="AlphaFoldDB" id="A0AAU9LB81"/>
<dbReference type="SMART" id="SM00155">
    <property type="entry name" value="PLDc"/>
    <property type="match status" value="2"/>
</dbReference>
<dbReference type="GO" id="GO:0004630">
    <property type="term" value="F:phospholipase D activity"/>
    <property type="evidence" value="ECO:0007669"/>
    <property type="project" value="UniProtKB-EC"/>
</dbReference>
<dbReference type="SUPFAM" id="SSF56024">
    <property type="entry name" value="Phospholipase D/nuclease"/>
    <property type="match status" value="2"/>
</dbReference>
<dbReference type="EMBL" id="CAKKTJ010000334">
    <property type="protein sequence ID" value="CAH0482388.1"/>
    <property type="molecule type" value="Genomic_DNA"/>
</dbReference>
<sequence>MASLLDASQIYLVLACAFLLIVATTASFRATKQGSADTWGDSDVIFKQPLTEATDWFLTEQEITVSRGGEPRTDLSVYTTGNAIRSFTITNEFYDSVYDDLTAVGEGQLVWMTSWDFKLVPLKPDEDVTGATTGVGTVFAGVVERGCELNILCWFNILKRDNNIKARDFINSLRPSPVNGVRGTFIFDDRLRAISSSHHQKTIIIADRSSSDPDGHPVAYVGGIDLTNDRWDTIYHNNSALRDASGITFHNKGWIDGGIRIHGPAAKDVANNFLARWNSDYKPNKSLKDDMLDSENPSFDKIDPLNYASSSVSSNLDAHSVQIVRTFSCKYKHYKEFAPHGELSLFQARIKAIKNAKNFIYIEDQYFVLVPKLLDALEEVMPRLYKVIVVANAPVGNVAYTGYQKYFYDMVSPLKKKYPDKLKVYTTKLDLKIYIHSKIVIIDDVYLSIGSANWNRRSMTSDSELNANVVDKRIIKSPEGITVNTLARNFRIRKFHELTGVSLNELNTMTFPEAANQFDAAAADNSSLLQTLEAHYNLYYIAFPDFIRQQFDPQDTCS</sequence>
<evidence type="ECO:0000259" key="7">
    <source>
        <dbReference type="PROSITE" id="PS50035"/>
    </source>
</evidence>
<reference evidence="8 10" key="1">
    <citation type="submission" date="2021-11" db="EMBL/GenBank/DDBJ databases">
        <authorList>
            <person name="Islam A."/>
            <person name="Islam S."/>
            <person name="Flora M.S."/>
            <person name="Rahman M."/>
            <person name="Ziaur R.M."/>
            <person name="Epstein J.H."/>
            <person name="Hassan M."/>
            <person name="Klassen M."/>
            <person name="Woodard K."/>
            <person name="Webb A."/>
            <person name="Webby R.J."/>
            <person name="El Zowalaty M.E."/>
        </authorList>
    </citation>
    <scope>NUCLEOTIDE SEQUENCE</scope>
    <source>
        <strain evidence="9">Pbs1</strain>
        <strain evidence="8">Pbs3</strain>
    </source>
</reference>
<dbReference type="Gene3D" id="3.30.870.10">
    <property type="entry name" value="Endonuclease Chain A"/>
    <property type="match status" value="2"/>
</dbReference>
<dbReference type="Proteomes" id="UP001158986">
    <property type="component" value="Unassembled WGS sequence"/>
</dbReference>
<dbReference type="GO" id="GO:0005886">
    <property type="term" value="C:plasma membrane"/>
    <property type="evidence" value="ECO:0007669"/>
    <property type="project" value="TreeGrafter"/>
</dbReference>
<dbReference type="PANTHER" id="PTHR18896:SF76">
    <property type="entry name" value="PHOSPHOLIPASE"/>
    <property type="match status" value="1"/>
</dbReference>
<dbReference type="Pfam" id="PF13091">
    <property type="entry name" value="PLDc_2"/>
    <property type="match status" value="1"/>
</dbReference>
<evidence type="ECO:0000256" key="4">
    <source>
        <dbReference type="ARBA" id="ARBA00022801"/>
    </source>
</evidence>
<dbReference type="PROSITE" id="PS50035">
    <property type="entry name" value="PLD"/>
    <property type="match status" value="2"/>
</dbReference>
<proteinExistence type="predicted"/>
<dbReference type="EC" id="3.1.4.4" evidence="2"/>
<dbReference type="InterPro" id="IPR001736">
    <property type="entry name" value="PLipase_D/transphosphatidylase"/>
</dbReference>
<gene>
    <name evidence="9" type="ORF">PBS001_LOCUS8912</name>
    <name evidence="8" type="ORF">PBS003_LOCUS8982</name>
</gene>
<evidence type="ECO:0000256" key="6">
    <source>
        <dbReference type="ARBA" id="ARBA00023098"/>
    </source>
</evidence>
<evidence type="ECO:0000256" key="3">
    <source>
        <dbReference type="ARBA" id="ARBA00022737"/>
    </source>
</evidence>
<keyword evidence="10" id="KW-1185">Reference proteome</keyword>
<keyword evidence="3" id="KW-0677">Repeat</keyword>
<feature type="domain" description="PLD phosphodiesterase" evidence="7">
    <location>
        <begin position="431"/>
        <end position="458"/>
    </location>
</feature>
<protein>
    <recommendedName>
        <fullName evidence="2">phospholipase D</fullName>
        <ecNumber evidence="2">3.1.4.4</ecNumber>
    </recommendedName>
</protein>
<keyword evidence="5" id="KW-0442">Lipid degradation</keyword>